<reference evidence="1 2" key="1">
    <citation type="submission" date="2019-06" db="EMBL/GenBank/DDBJ databases">
        <title>A chromosomal-level reference genome of Carpinus fangiana (Coryloideae, Betulaceae).</title>
        <authorList>
            <person name="Yang X."/>
            <person name="Wang Z."/>
            <person name="Zhang L."/>
            <person name="Hao G."/>
            <person name="Liu J."/>
            <person name="Yang Y."/>
        </authorList>
    </citation>
    <scope>NUCLEOTIDE SEQUENCE [LARGE SCALE GENOMIC DNA]</scope>
    <source>
        <strain evidence="1">Cfa_2016G</strain>
        <tissue evidence="1">Leaf</tissue>
    </source>
</reference>
<dbReference type="EMBL" id="CM017327">
    <property type="protein sequence ID" value="KAE8099331.1"/>
    <property type="molecule type" value="Genomic_DNA"/>
</dbReference>
<name>A0A5N6RIV2_9ROSI</name>
<dbReference type="Proteomes" id="UP000327013">
    <property type="component" value="Chromosome 7"/>
</dbReference>
<proteinExistence type="predicted"/>
<organism evidence="1 2">
    <name type="scientific">Carpinus fangiana</name>
    <dbReference type="NCBI Taxonomy" id="176857"/>
    <lineage>
        <taxon>Eukaryota</taxon>
        <taxon>Viridiplantae</taxon>
        <taxon>Streptophyta</taxon>
        <taxon>Embryophyta</taxon>
        <taxon>Tracheophyta</taxon>
        <taxon>Spermatophyta</taxon>
        <taxon>Magnoliopsida</taxon>
        <taxon>eudicotyledons</taxon>
        <taxon>Gunneridae</taxon>
        <taxon>Pentapetalae</taxon>
        <taxon>rosids</taxon>
        <taxon>fabids</taxon>
        <taxon>Fagales</taxon>
        <taxon>Betulaceae</taxon>
        <taxon>Carpinus</taxon>
    </lineage>
</organism>
<sequence length="116" mass="13324">MEERSVAIFNEKADSTDHQLDNFSSELEGQQVEGNMRIKWVGQNGGHVAQMAVDSCAKSHASMQGDIEMETVEVTRMNMEKSGVEGKNKMSKGWNCYVRKPLKRLKFRKRREMKLE</sequence>
<evidence type="ECO:0000313" key="2">
    <source>
        <dbReference type="Proteomes" id="UP000327013"/>
    </source>
</evidence>
<dbReference type="AlphaFoldDB" id="A0A5N6RIV2"/>
<accession>A0A5N6RIV2</accession>
<protein>
    <submittedName>
        <fullName evidence="1">Uncharacterized protein</fullName>
    </submittedName>
</protein>
<keyword evidence="2" id="KW-1185">Reference proteome</keyword>
<evidence type="ECO:0000313" key="1">
    <source>
        <dbReference type="EMBL" id="KAE8099331.1"/>
    </source>
</evidence>
<gene>
    <name evidence="1" type="ORF">FH972_017322</name>
</gene>